<gene>
    <name evidence="1" type="ORF">LCGC14_1346310</name>
</gene>
<name>A0A0F9KC95_9ZZZZ</name>
<evidence type="ECO:0000313" key="1">
    <source>
        <dbReference type="EMBL" id="KKM79789.1"/>
    </source>
</evidence>
<dbReference type="EMBL" id="LAZR01008285">
    <property type="protein sequence ID" value="KKM79789.1"/>
    <property type="molecule type" value="Genomic_DNA"/>
</dbReference>
<dbReference type="AlphaFoldDB" id="A0A0F9KC95"/>
<feature type="non-terminal residue" evidence="1">
    <location>
        <position position="1"/>
    </location>
</feature>
<comment type="caution">
    <text evidence="1">The sequence shown here is derived from an EMBL/GenBank/DDBJ whole genome shotgun (WGS) entry which is preliminary data.</text>
</comment>
<accession>A0A0F9KC95</accession>
<protein>
    <submittedName>
        <fullName evidence="1">Uncharacterized protein</fullName>
    </submittedName>
</protein>
<reference evidence="1" key="1">
    <citation type="journal article" date="2015" name="Nature">
        <title>Complex archaea that bridge the gap between prokaryotes and eukaryotes.</title>
        <authorList>
            <person name="Spang A."/>
            <person name="Saw J.H."/>
            <person name="Jorgensen S.L."/>
            <person name="Zaremba-Niedzwiedzka K."/>
            <person name="Martijn J."/>
            <person name="Lind A.E."/>
            <person name="van Eijk R."/>
            <person name="Schleper C."/>
            <person name="Guy L."/>
            <person name="Ettema T.J."/>
        </authorList>
    </citation>
    <scope>NUCLEOTIDE SEQUENCE</scope>
</reference>
<organism evidence="1">
    <name type="scientific">marine sediment metagenome</name>
    <dbReference type="NCBI Taxonomy" id="412755"/>
    <lineage>
        <taxon>unclassified sequences</taxon>
        <taxon>metagenomes</taxon>
        <taxon>ecological metagenomes</taxon>
    </lineage>
</organism>
<sequence length="150" mass="17923">SFKVHENDTTNRPMAKNNQVERIFIHPNRVKIKNTHWSFFIDNSDKPNRSSEESVKGVTIIHDQSVRDKDRDDMMNEYQKKQRLDERENYYIHSKGLESTPTLEGLLKLFPNCRSIDKGRYFIIQGDFDITKLPLKWFRYRILEGLCVMK</sequence>
<proteinExistence type="predicted"/>